<evidence type="ECO:0000313" key="3">
    <source>
        <dbReference type="Proteomes" id="UP000233556"/>
    </source>
</evidence>
<feature type="compositionally biased region" description="Basic residues" evidence="1">
    <location>
        <begin position="1"/>
        <end position="10"/>
    </location>
</feature>
<evidence type="ECO:0000313" key="2">
    <source>
        <dbReference type="EMBL" id="PKU40854.1"/>
    </source>
</evidence>
<proteinExistence type="predicted"/>
<name>A0A2I0U439_LIMLA</name>
<reference evidence="3" key="2">
    <citation type="submission" date="2017-12" db="EMBL/GenBank/DDBJ databases">
        <title>Genome sequence of the Bar-tailed Godwit (Limosa lapponica baueri).</title>
        <authorList>
            <person name="Lima N.C.B."/>
            <person name="Parody-Merino A.M."/>
            <person name="Battley P.F."/>
            <person name="Fidler A.E."/>
            <person name="Prosdocimi F."/>
        </authorList>
    </citation>
    <scope>NUCLEOTIDE SEQUENCE [LARGE SCALE GENOMIC DNA]</scope>
</reference>
<organism evidence="2 3">
    <name type="scientific">Limosa lapponica baueri</name>
    <dbReference type="NCBI Taxonomy" id="1758121"/>
    <lineage>
        <taxon>Eukaryota</taxon>
        <taxon>Metazoa</taxon>
        <taxon>Chordata</taxon>
        <taxon>Craniata</taxon>
        <taxon>Vertebrata</taxon>
        <taxon>Euteleostomi</taxon>
        <taxon>Archelosauria</taxon>
        <taxon>Archosauria</taxon>
        <taxon>Dinosauria</taxon>
        <taxon>Saurischia</taxon>
        <taxon>Theropoda</taxon>
        <taxon>Coelurosauria</taxon>
        <taxon>Aves</taxon>
        <taxon>Neognathae</taxon>
        <taxon>Neoaves</taxon>
        <taxon>Charadriiformes</taxon>
        <taxon>Scolopacidae</taxon>
        <taxon>Limosa</taxon>
    </lineage>
</organism>
<evidence type="ECO:0000256" key="1">
    <source>
        <dbReference type="SAM" id="MobiDB-lite"/>
    </source>
</evidence>
<protein>
    <submittedName>
        <fullName evidence="2">Uncharacterized protein</fullName>
    </submittedName>
</protein>
<dbReference type="AlphaFoldDB" id="A0A2I0U439"/>
<sequence length="263" mass="30867">MARKRPKAPVKKNVGTQTELPRKDASLQGPGCTECLSLAVVPQGPRDTHCMRCEQINDLLRQVVELREEVERLRSIRECESEIDWWSCTLRQRQQEEALIKVDDPLLPCHRAERGNLIERGEWKLVLPQRGRRNPQQPPSPSRLHLYNRFEVLDFGDEFLFMKRLEDKTGSTNIRFVDDDTLEVQLTAIQRDLDRGMGHGNLLKFNKNKGKLKKVMQRLGWELNAWDSALQKSIFCREKPLPLVRPHLKYCVQFWAPYHKKRH</sequence>
<dbReference type="EMBL" id="KZ506196">
    <property type="protein sequence ID" value="PKU40854.1"/>
    <property type="molecule type" value="Genomic_DNA"/>
</dbReference>
<dbReference type="Proteomes" id="UP000233556">
    <property type="component" value="Unassembled WGS sequence"/>
</dbReference>
<reference evidence="3" key="1">
    <citation type="submission" date="2017-11" db="EMBL/GenBank/DDBJ databases">
        <authorList>
            <person name="Lima N.C."/>
            <person name="Parody-Merino A.M."/>
            <person name="Battley P.F."/>
            <person name="Fidler A.E."/>
            <person name="Prosdocimi F."/>
        </authorList>
    </citation>
    <scope>NUCLEOTIDE SEQUENCE [LARGE SCALE GENOMIC DNA]</scope>
</reference>
<gene>
    <name evidence="2" type="ORF">llap_8842</name>
</gene>
<feature type="region of interest" description="Disordered" evidence="1">
    <location>
        <begin position="1"/>
        <end position="25"/>
    </location>
</feature>
<accession>A0A2I0U439</accession>
<keyword evidence="3" id="KW-1185">Reference proteome</keyword>